<evidence type="ECO:0000313" key="10">
    <source>
        <dbReference type="EMBL" id="KAK4347833.1"/>
    </source>
</evidence>
<keyword evidence="7" id="KW-0472">Membrane</keyword>
<dbReference type="PRINTS" id="PR01217">
    <property type="entry name" value="PRICHEXTENSN"/>
</dbReference>
<dbReference type="Gene3D" id="3.80.10.10">
    <property type="entry name" value="Ribonuclease Inhibitor"/>
    <property type="match status" value="1"/>
</dbReference>
<dbReference type="InterPro" id="IPR001611">
    <property type="entry name" value="Leu-rich_rpt"/>
</dbReference>
<reference evidence="10" key="1">
    <citation type="submission" date="2023-12" db="EMBL/GenBank/DDBJ databases">
        <title>Genome assembly of Anisodus tanguticus.</title>
        <authorList>
            <person name="Wang Y.-J."/>
        </authorList>
    </citation>
    <scope>NUCLEOTIDE SEQUENCE</scope>
    <source>
        <strain evidence="10">KB-2021</strain>
        <tissue evidence="10">Leaf</tissue>
    </source>
</reference>
<evidence type="ECO:0000256" key="7">
    <source>
        <dbReference type="ARBA" id="ARBA00023136"/>
    </source>
</evidence>
<keyword evidence="3" id="KW-0964">Secreted</keyword>
<keyword evidence="4" id="KW-0433">Leucine-rich repeat</keyword>
<comment type="caution">
    <text evidence="10">The sequence shown here is derived from an EMBL/GenBank/DDBJ whole genome shotgun (WGS) entry which is preliminary data.</text>
</comment>
<dbReference type="Proteomes" id="UP001291623">
    <property type="component" value="Unassembled WGS sequence"/>
</dbReference>
<comment type="subcellular location">
    <subcellularLocation>
        <location evidence="1">Membrane</location>
    </subcellularLocation>
    <subcellularLocation>
        <location evidence="2">Secreted</location>
    </subcellularLocation>
</comment>
<gene>
    <name evidence="10" type="ORF">RND71_034172</name>
</gene>
<dbReference type="GO" id="GO:0016020">
    <property type="term" value="C:membrane"/>
    <property type="evidence" value="ECO:0007669"/>
    <property type="project" value="UniProtKB-SubCell"/>
</dbReference>
<dbReference type="EMBL" id="JAVYJV010000018">
    <property type="protein sequence ID" value="KAK4347833.1"/>
    <property type="molecule type" value="Genomic_DNA"/>
</dbReference>
<sequence>MFRMLMNSESGAILWLYKLYKMRARNLFASHFISTSLLAAQLLLIFFVSNSSLCHATALTSASKNGREALEIIIGDVPPIAPAYPPNGDVSLCPPPPPPPEPICPSPTPTPPPLPPPPPQIVHSPPKPEPTPSPPPKVHVPPKHTPSPPPPPPIPNYLLASELSVIKRFNKTITSDPFGKTKTWVGKDVCKYDGIICYKNKVVAINFNGFNFYGKNLSLKNFIEKIKTLVIVHLNSNNFTGDVPYEISSDKQPNLFELDLSNNKFKGSFPKAVLGATNLTYLDLRFNQFTGPVDPQVFTLDLDFLFLNNNGFSGTIPESLGRTAALFLTLANNKFIGGIPKSIGNARETLLEVLFLNNQLSGCLPYEIGLLKLARVFDASKNKLTGPIPQSFGCLKNMELLNLSENMLYGEVPETLCKLNNLEKLTLSYNYFTQVGPECRKLIAENVLDVSMSCIIDADNQRKPDECEAFFLKRYICPDMKTLIHHAPCDIHKLSSKQNSVGRAQRAGARARSTTYADINKPHL</sequence>
<evidence type="ECO:0000256" key="3">
    <source>
        <dbReference type="ARBA" id="ARBA00022525"/>
    </source>
</evidence>
<protein>
    <submittedName>
        <fullName evidence="10">Uncharacterized protein</fullName>
    </submittedName>
</protein>
<name>A0AAE1RA67_9SOLA</name>
<evidence type="ECO:0000256" key="5">
    <source>
        <dbReference type="ARBA" id="ARBA00022729"/>
    </source>
</evidence>
<feature type="region of interest" description="Disordered" evidence="9">
    <location>
        <begin position="500"/>
        <end position="524"/>
    </location>
</feature>
<feature type="compositionally biased region" description="Low complexity" evidence="9">
    <location>
        <begin position="502"/>
        <end position="512"/>
    </location>
</feature>
<evidence type="ECO:0000256" key="9">
    <source>
        <dbReference type="SAM" id="MobiDB-lite"/>
    </source>
</evidence>
<dbReference type="Pfam" id="PF00560">
    <property type="entry name" value="LRR_1"/>
    <property type="match status" value="1"/>
</dbReference>
<keyword evidence="6" id="KW-0677">Repeat</keyword>
<evidence type="ECO:0000256" key="8">
    <source>
        <dbReference type="ARBA" id="ARBA00023180"/>
    </source>
</evidence>
<proteinExistence type="predicted"/>
<feature type="compositionally biased region" description="Pro residues" evidence="9">
    <location>
        <begin position="93"/>
        <end position="154"/>
    </location>
</feature>
<accession>A0AAE1RA67</accession>
<dbReference type="AlphaFoldDB" id="A0AAE1RA67"/>
<keyword evidence="5" id="KW-0732">Signal</keyword>
<dbReference type="FunFam" id="3.80.10.10:FF:000041">
    <property type="entry name" value="LRR receptor-like serine/threonine-protein kinase ERECTA"/>
    <property type="match status" value="1"/>
</dbReference>
<evidence type="ECO:0000256" key="4">
    <source>
        <dbReference type="ARBA" id="ARBA00022614"/>
    </source>
</evidence>
<dbReference type="GO" id="GO:0005576">
    <property type="term" value="C:extracellular region"/>
    <property type="evidence" value="ECO:0007669"/>
    <property type="project" value="UniProtKB-SubCell"/>
</dbReference>
<dbReference type="InterPro" id="IPR051582">
    <property type="entry name" value="LRR_extensin-like_regulator"/>
</dbReference>
<organism evidence="10 11">
    <name type="scientific">Anisodus tanguticus</name>
    <dbReference type="NCBI Taxonomy" id="243964"/>
    <lineage>
        <taxon>Eukaryota</taxon>
        <taxon>Viridiplantae</taxon>
        <taxon>Streptophyta</taxon>
        <taxon>Embryophyta</taxon>
        <taxon>Tracheophyta</taxon>
        <taxon>Spermatophyta</taxon>
        <taxon>Magnoliopsida</taxon>
        <taxon>eudicotyledons</taxon>
        <taxon>Gunneridae</taxon>
        <taxon>Pentapetalae</taxon>
        <taxon>asterids</taxon>
        <taxon>lamiids</taxon>
        <taxon>Solanales</taxon>
        <taxon>Solanaceae</taxon>
        <taxon>Solanoideae</taxon>
        <taxon>Hyoscyameae</taxon>
        <taxon>Anisodus</taxon>
    </lineage>
</organism>
<dbReference type="Pfam" id="PF13855">
    <property type="entry name" value="LRR_8"/>
    <property type="match status" value="2"/>
</dbReference>
<evidence type="ECO:0000256" key="2">
    <source>
        <dbReference type="ARBA" id="ARBA00004613"/>
    </source>
</evidence>
<dbReference type="InterPro" id="IPR032675">
    <property type="entry name" value="LRR_dom_sf"/>
</dbReference>
<evidence type="ECO:0000256" key="1">
    <source>
        <dbReference type="ARBA" id="ARBA00004370"/>
    </source>
</evidence>
<evidence type="ECO:0000256" key="6">
    <source>
        <dbReference type="ARBA" id="ARBA00022737"/>
    </source>
</evidence>
<dbReference type="PANTHER" id="PTHR32093:SF122">
    <property type="entry name" value="LEUCINE-RICH REPEAT-CONTAINING N-TERMINAL PLANT-TYPE DOMAIN-CONTAINING PROTEIN"/>
    <property type="match status" value="1"/>
</dbReference>
<evidence type="ECO:0000313" key="11">
    <source>
        <dbReference type="Proteomes" id="UP001291623"/>
    </source>
</evidence>
<feature type="region of interest" description="Disordered" evidence="9">
    <location>
        <begin position="88"/>
        <end position="154"/>
    </location>
</feature>
<keyword evidence="8" id="KW-0325">Glycoprotein</keyword>
<dbReference type="PANTHER" id="PTHR32093">
    <property type="entry name" value="LEUCINE-RICH REPEAT EXTENSIN-LIKE PROTEIN 3-RELATED"/>
    <property type="match status" value="1"/>
</dbReference>
<keyword evidence="11" id="KW-1185">Reference proteome</keyword>
<dbReference type="SUPFAM" id="SSF52058">
    <property type="entry name" value="L domain-like"/>
    <property type="match status" value="1"/>
</dbReference>